<evidence type="ECO:0000256" key="2">
    <source>
        <dbReference type="SAM" id="Phobius"/>
    </source>
</evidence>
<feature type="signal peptide" evidence="3">
    <location>
        <begin position="1"/>
        <end position="20"/>
    </location>
</feature>
<dbReference type="Proteomes" id="UP000183832">
    <property type="component" value="Unassembled WGS sequence"/>
</dbReference>
<feature type="compositionally biased region" description="Low complexity" evidence="1">
    <location>
        <begin position="99"/>
        <end position="140"/>
    </location>
</feature>
<gene>
    <name evidence="4" type="ORF">CLUMA_CG017307</name>
</gene>
<dbReference type="EMBL" id="CVRI01000062">
    <property type="protein sequence ID" value="CRL04207.1"/>
    <property type="molecule type" value="Genomic_DNA"/>
</dbReference>
<feature type="chain" id="PRO_5013063023" evidence="3">
    <location>
        <begin position="21"/>
        <end position="187"/>
    </location>
</feature>
<keyword evidence="2" id="KW-0812">Transmembrane</keyword>
<evidence type="ECO:0000313" key="5">
    <source>
        <dbReference type="Proteomes" id="UP000183832"/>
    </source>
</evidence>
<keyword evidence="2" id="KW-1133">Transmembrane helix</keyword>
<feature type="transmembrane region" description="Helical" evidence="2">
    <location>
        <begin position="169"/>
        <end position="186"/>
    </location>
</feature>
<evidence type="ECO:0000256" key="1">
    <source>
        <dbReference type="SAM" id="MobiDB-lite"/>
    </source>
</evidence>
<reference evidence="4 5" key="1">
    <citation type="submission" date="2015-04" db="EMBL/GenBank/DDBJ databases">
        <authorList>
            <person name="Syromyatnikov M.Y."/>
            <person name="Popov V.N."/>
        </authorList>
    </citation>
    <scope>NUCLEOTIDE SEQUENCE [LARGE SCALE GENOMIC DNA]</scope>
</reference>
<proteinExistence type="predicted"/>
<keyword evidence="5" id="KW-1185">Reference proteome</keyword>
<evidence type="ECO:0000256" key="3">
    <source>
        <dbReference type="SAM" id="SignalP"/>
    </source>
</evidence>
<keyword evidence="2" id="KW-0472">Membrane</keyword>
<dbReference type="AlphaFoldDB" id="A0A1J1IVK7"/>
<protein>
    <submittedName>
        <fullName evidence="4">CLUMA_CG017307, isoform A</fullName>
    </submittedName>
</protein>
<keyword evidence="3" id="KW-0732">Signal</keyword>
<organism evidence="4 5">
    <name type="scientific">Clunio marinus</name>
    <dbReference type="NCBI Taxonomy" id="568069"/>
    <lineage>
        <taxon>Eukaryota</taxon>
        <taxon>Metazoa</taxon>
        <taxon>Ecdysozoa</taxon>
        <taxon>Arthropoda</taxon>
        <taxon>Hexapoda</taxon>
        <taxon>Insecta</taxon>
        <taxon>Pterygota</taxon>
        <taxon>Neoptera</taxon>
        <taxon>Endopterygota</taxon>
        <taxon>Diptera</taxon>
        <taxon>Nematocera</taxon>
        <taxon>Chironomoidea</taxon>
        <taxon>Chironomidae</taxon>
        <taxon>Clunio</taxon>
    </lineage>
</organism>
<evidence type="ECO:0000313" key="4">
    <source>
        <dbReference type="EMBL" id="CRL04207.1"/>
    </source>
</evidence>
<name>A0A1J1IVK7_9DIPT</name>
<accession>A0A1J1IVK7</accession>
<sequence length="187" mass="21098">MKLEIISIIFLLAAFADTEGATIKQDENKNVAESYSSYEKAFLWSLDKCRDLQTYNVKFKALKNFSVWLSEKCEQIERQAYDHYEADLYRRPTTRRTTRPPSATTRPPSVSTIPPSITTRSPPIIPPSSTTRNTTNETTPFPLPPPTGGPGGVIIPTNSPNSANYEKSLNIFFWGMMMIIIVIQTFN</sequence>
<feature type="region of interest" description="Disordered" evidence="1">
    <location>
        <begin position="91"/>
        <end position="160"/>
    </location>
</feature>